<reference evidence="1 2" key="1">
    <citation type="submission" date="2017-11" db="EMBL/GenBank/DDBJ databases">
        <title>Draft genome sequence of Mitsuaria sp. HWN-4.</title>
        <authorList>
            <person name="Gundlapally S.R."/>
        </authorList>
    </citation>
    <scope>NUCLEOTIDE SEQUENCE [LARGE SCALE GENOMIC DNA]</scope>
    <source>
        <strain evidence="1 2">HWN-4</strain>
    </source>
</reference>
<keyword evidence="2" id="KW-1185">Reference proteome</keyword>
<evidence type="ECO:0000313" key="2">
    <source>
        <dbReference type="Proteomes" id="UP000231501"/>
    </source>
</evidence>
<dbReference type="AlphaFoldDB" id="A0A2G9C273"/>
<name>A0A2G9C273_9BURK</name>
<proteinExistence type="predicted"/>
<organism evidence="1 2">
    <name type="scientific">Roseateles chitinivorans</name>
    <dbReference type="NCBI Taxonomy" id="2917965"/>
    <lineage>
        <taxon>Bacteria</taxon>
        <taxon>Pseudomonadati</taxon>
        <taxon>Pseudomonadota</taxon>
        <taxon>Betaproteobacteria</taxon>
        <taxon>Burkholderiales</taxon>
        <taxon>Sphaerotilaceae</taxon>
        <taxon>Roseateles</taxon>
    </lineage>
</organism>
<accession>A0A2G9C273</accession>
<dbReference type="Proteomes" id="UP000231501">
    <property type="component" value="Unassembled WGS sequence"/>
</dbReference>
<gene>
    <name evidence="1" type="ORF">CS062_24840</name>
</gene>
<protein>
    <submittedName>
        <fullName evidence="1">Uncharacterized protein</fullName>
    </submittedName>
</protein>
<sequence>MGPYLPLLRIDVEHGYYADGRCRGLRFVPAGTTAERLHRADALVRADGGTLLVHGTAETIERLHADADRDDGDAALSWLVHATDDDFACGTEDPADRPRELLWVAPGEAGNPGGHAATLVAMPKALNAPEVAALLAPGDRWLPP</sequence>
<comment type="caution">
    <text evidence="1">The sequence shown here is derived from an EMBL/GenBank/DDBJ whole genome shotgun (WGS) entry which is preliminary data.</text>
</comment>
<evidence type="ECO:0000313" key="1">
    <source>
        <dbReference type="EMBL" id="PIM50472.1"/>
    </source>
</evidence>
<feature type="non-terminal residue" evidence="1">
    <location>
        <position position="144"/>
    </location>
</feature>
<dbReference type="RefSeq" id="WP_143742517.1">
    <property type="nucleotide sequence ID" value="NZ_PEOG01000141.1"/>
</dbReference>
<dbReference type="EMBL" id="PEOG01000141">
    <property type="protein sequence ID" value="PIM50472.1"/>
    <property type="molecule type" value="Genomic_DNA"/>
</dbReference>
<dbReference type="OrthoDB" id="9135113at2"/>